<evidence type="ECO:0000256" key="1">
    <source>
        <dbReference type="SAM" id="Phobius"/>
    </source>
</evidence>
<dbReference type="RefSeq" id="WP_233054116.1">
    <property type="nucleotide sequence ID" value="NZ_JAIMJA010000020.1"/>
</dbReference>
<dbReference type="Gene3D" id="3.30.65.10">
    <property type="entry name" value="Bacterial Topoisomerase I, domain 1"/>
    <property type="match status" value="1"/>
</dbReference>
<keyword evidence="4" id="KW-1185">Reference proteome</keyword>
<protein>
    <submittedName>
        <fullName evidence="3">NERD domain-containing protein</fullName>
    </submittedName>
</protein>
<evidence type="ECO:0000259" key="2">
    <source>
        <dbReference type="PROSITE" id="PS50965"/>
    </source>
</evidence>
<accession>A0ABS8WBT0</accession>
<dbReference type="PROSITE" id="PS50965">
    <property type="entry name" value="NERD"/>
    <property type="match status" value="1"/>
</dbReference>
<dbReference type="EMBL" id="JAIMJA010000020">
    <property type="protein sequence ID" value="MCE2596476.1"/>
    <property type="molecule type" value="Genomic_DNA"/>
</dbReference>
<dbReference type="Proteomes" id="UP001201273">
    <property type="component" value="Unassembled WGS sequence"/>
</dbReference>
<dbReference type="InterPro" id="IPR013498">
    <property type="entry name" value="Topo_IA_Znf"/>
</dbReference>
<dbReference type="Pfam" id="PF01396">
    <property type="entry name" value="Zn_ribbon_Top1"/>
    <property type="match status" value="1"/>
</dbReference>
<dbReference type="SUPFAM" id="SSF57783">
    <property type="entry name" value="Zinc beta-ribbon"/>
    <property type="match status" value="1"/>
</dbReference>
<keyword evidence="1" id="KW-0472">Membrane</keyword>
<gene>
    <name evidence="3" type="ORF">K6Y31_16895</name>
</gene>
<evidence type="ECO:0000313" key="4">
    <source>
        <dbReference type="Proteomes" id="UP001201273"/>
    </source>
</evidence>
<organism evidence="3 4">
    <name type="scientific">Motilimonas cestriensis</name>
    <dbReference type="NCBI Taxonomy" id="2742685"/>
    <lineage>
        <taxon>Bacteria</taxon>
        <taxon>Pseudomonadati</taxon>
        <taxon>Pseudomonadota</taxon>
        <taxon>Gammaproteobacteria</taxon>
        <taxon>Alteromonadales</taxon>
        <taxon>Alteromonadales genera incertae sedis</taxon>
        <taxon>Motilimonas</taxon>
    </lineage>
</organism>
<dbReference type="Pfam" id="PF08378">
    <property type="entry name" value="NERD"/>
    <property type="match status" value="1"/>
</dbReference>
<proteinExistence type="predicted"/>
<keyword evidence="1" id="KW-0812">Transmembrane</keyword>
<feature type="transmembrane region" description="Helical" evidence="1">
    <location>
        <begin position="12"/>
        <end position="29"/>
    </location>
</feature>
<comment type="caution">
    <text evidence="3">The sequence shown here is derived from an EMBL/GenBank/DDBJ whole genome shotgun (WGS) entry which is preliminary data.</text>
</comment>
<name>A0ABS8WBT0_9GAMM</name>
<dbReference type="InterPro" id="IPR011528">
    <property type="entry name" value="NERD"/>
</dbReference>
<evidence type="ECO:0000313" key="3">
    <source>
        <dbReference type="EMBL" id="MCE2596476.1"/>
    </source>
</evidence>
<feature type="domain" description="NERD" evidence="2">
    <location>
        <begin position="35"/>
        <end position="151"/>
    </location>
</feature>
<keyword evidence="1" id="KW-1133">Transmembrane helix</keyword>
<reference evidence="3 4" key="1">
    <citation type="journal article" date="2022" name="Environ. Microbiol. Rep.">
        <title>Eco-phylogenetic analyses reveal divergent evolution of vitamin B12 metabolism in the marine bacterial family 'Psychromonadaceae'.</title>
        <authorList>
            <person name="Jin X."/>
            <person name="Yang Y."/>
            <person name="Cao H."/>
            <person name="Gao B."/>
            <person name="Zhao Z."/>
        </authorList>
    </citation>
    <scope>NUCLEOTIDE SEQUENCE [LARGE SCALE GENOMIC DNA]</scope>
    <source>
        <strain evidence="3 4">MKS20</strain>
    </source>
</reference>
<sequence length="264" mass="30091">MNPNPVDLMTLVVYQVWYVLPVLIFILVLKSRWFKGRLGEFIVNRMLATLPKAHYTLVKDVTLATVDGSTQIDHILVSSFGVFVIETKNITGWIFGSAKQRQWTQQIYRHKNQFQNPLHQNYKHLKTLQAILNLPDHAIHSLVIFIGNSQFKTPMPANVTYARSGLRYIKSFSDRVLTQAQVRDIVALISTHQLSKGLKTNHAHNQHVNSLKAKPQVSKQSVTNQPCPKCGSPMLIRKAKRGNQIGNQFWGCSQFPTCRSTLKY</sequence>